<reference evidence="2 3" key="1">
    <citation type="submission" date="2016-10" db="EMBL/GenBank/DDBJ databases">
        <authorList>
            <person name="de Groot N.N."/>
        </authorList>
    </citation>
    <scope>NUCLEOTIDE SEQUENCE [LARGE SCALE GENOMIC DNA]</scope>
    <source>
        <strain evidence="2 3">CPCC 202699</strain>
    </source>
</reference>
<evidence type="ECO:0000256" key="1">
    <source>
        <dbReference type="SAM" id="Phobius"/>
    </source>
</evidence>
<dbReference type="OrthoDB" id="3638712at2"/>
<name>A0A1H3IVW4_9PSEU</name>
<keyword evidence="1" id="KW-1133">Transmembrane helix</keyword>
<keyword evidence="1" id="KW-0812">Transmembrane</keyword>
<dbReference type="STRING" id="589385.SAMN05421504_105140"/>
<accession>A0A1H3IVW4</accession>
<gene>
    <name evidence="2" type="ORF">SAMN05421504_105140</name>
</gene>
<evidence type="ECO:0000313" key="2">
    <source>
        <dbReference type="EMBL" id="SDY31841.1"/>
    </source>
</evidence>
<dbReference type="EMBL" id="FNON01000005">
    <property type="protein sequence ID" value="SDY31841.1"/>
    <property type="molecule type" value="Genomic_DNA"/>
</dbReference>
<dbReference type="Proteomes" id="UP000199515">
    <property type="component" value="Unassembled WGS sequence"/>
</dbReference>
<organism evidence="2 3">
    <name type="scientific">Amycolatopsis xylanica</name>
    <dbReference type="NCBI Taxonomy" id="589385"/>
    <lineage>
        <taxon>Bacteria</taxon>
        <taxon>Bacillati</taxon>
        <taxon>Actinomycetota</taxon>
        <taxon>Actinomycetes</taxon>
        <taxon>Pseudonocardiales</taxon>
        <taxon>Pseudonocardiaceae</taxon>
        <taxon>Amycolatopsis</taxon>
    </lineage>
</organism>
<proteinExistence type="predicted"/>
<feature type="transmembrane region" description="Helical" evidence="1">
    <location>
        <begin position="40"/>
        <end position="58"/>
    </location>
</feature>
<dbReference type="RefSeq" id="WP_091292233.1">
    <property type="nucleotide sequence ID" value="NZ_FNON01000005.1"/>
</dbReference>
<protein>
    <submittedName>
        <fullName evidence="2">Uncharacterized protein</fullName>
    </submittedName>
</protein>
<evidence type="ECO:0000313" key="3">
    <source>
        <dbReference type="Proteomes" id="UP000199515"/>
    </source>
</evidence>
<keyword evidence="3" id="KW-1185">Reference proteome</keyword>
<dbReference type="AlphaFoldDB" id="A0A1H3IVW4"/>
<keyword evidence="1" id="KW-0472">Membrane</keyword>
<sequence length="68" mass="7321">MIELIGIVLVVQGVGGFINRVGESKSYSWFVQLHVLPPSFHIAASIAMAVLGAALVLTDMARKRKNKA</sequence>